<evidence type="ECO:0000313" key="2">
    <source>
        <dbReference type="EMBL" id="PVH35551.1"/>
    </source>
</evidence>
<evidence type="ECO:0000256" key="1">
    <source>
        <dbReference type="SAM" id="MobiDB-lite"/>
    </source>
</evidence>
<dbReference type="AlphaFoldDB" id="A0A2T8ID00"/>
<dbReference type="EMBL" id="CM008052">
    <property type="protein sequence ID" value="PVH35551.1"/>
    <property type="molecule type" value="Genomic_DNA"/>
</dbReference>
<proteinExistence type="predicted"/>
<feature type="region of interest" description="Disordered" evidence="1">
    <location>
        <begin position="36"/>
        <end position="81"/>
    </location>
</feature>
<organism evidence="2">
    <name type="scientific">Panicum hallii</name>
    <dbReference type="NCBI Taxonomy" id="206008"/>
    <lineage>
        <taxon>Eukaryota</taxon>
        <taxon>Viridiplantae</taxon>
        <taxon>Streptophyta</taxon>
        <taxon>Embryophyta</taxon>
        <taxon>Tracheophyta</taxon>
        <taxon>Spermatophyta</taxon>
        <taxon>Magnoliopsida</taxon>
        <taxon>Liliopsida</taxon>
        <taxon>Poales</taxon>
        <taxon>Poaceae</taxon>
        <taxon>PACMAD clade</taxon>
        <taxon>Panicoideae</taxon>
        <taxon>Panicodae</taxon>
        <taxon>Paniceae</taxon>
        <taxon>Panicinae</taxon>
        <taxon>Panicum</taxon>
        <taxon>Panicum sect. Panicum</taxon>
    </lineage>
</organism>
<name>A0A2T8ID00_9POAL</name>
<gene>
    <name evidence="2" type="ORF">PAHAL_7G212300</name>
</gene>
<dbReference type="Proteomes" id="UP000243499">
    <property type="component" value="Chromosome 7"/>
</dbReference>
<accession>A0A2T8ID00</accession>
<sequence length="81" mass="8897">MGMAPLSVPRLPRPMDFGFSGFPLLSPLRGHLPSRASSYSVSLPLQAKKRSNSDVGRRKEKGSTLTEENRAPAKGLSVRYR</sequence>
<reference evidence="2" key="1">
    <citation type="submission" date="2018-04" db="EMBL/GenBank/DDBJ databases">
        <title>WGS assembly of Panicum hallii.</title>
        <authorList>
            <person name="Lovell J."/>
            <person name="Jenkins J."/>
            <person name="Lowry D."/>
            <person name="Mamidi S."/>
            <person name="Sreedasyam A."/>
            <person name="Weng X."/>
            <person name="Barry K."/>
            <person name="Bonette J."/>
            <person name="Campitelli B."/>
            <person name="Daum C."/>
            <person name="Gordon S."/>
            <person name="Gould B."/>
            <person name="Lipzen A."/>
            <person name="Macqueen A."/>
            <person name="Palacio-Mejia J."/>
            <person name="Plott C."/>
            <person name="Shakirov E."/>
            <person name="Shu S."/>
            <person name="Yoshinaga Y."/>
            <person name="Zane M."/>
            <person name="Rokhsar D."/>
            <person name="Grimwood J."/>
            <person name="Schmutz J."/>
            <person name="Juenger T."/>
        </authorList>
    </citation>
    <scope>NUCLEOTIDE SEQUENCE [LARGE SCALE GENOMIC DNA]</scope>
    <source>
        <strain evidence="2">FIL2</strain>
    </source>
</reference>
<dbReference type="Gramene" id="PVH35551">
    <property type="protein sequence ID" value="PVH35551"/>
    <property type="gene ID" value="PAHAL_7G212300"/>
</dbReference>
<protein>
    <submittedName>
        <fullName evidence="2">Uncharacterized protein</fullName>
    </submittedName>
</protein>